<dbReference type="Proteomes" id="UP000193450">
    <property type="component" value="Chromosome"/>
</dbReference>
<evidence type="ECO:0000313" key="7">
    <source>
        <dbReference type="Proteomes" id="UP000193450"/>
    </source>
</evidence>
<evidence type="ECO:0000256" key="2">
    <source>
        <dbReference type="ARBA" id="ARBA00022723"/>
    </source>
</evidence>
<dbReference type="InterPro" id="IPR036922">
    <property type="entry name" value="Rieske_2Fe-2S_sf"/>
</dbReference>
<dbReference type="STRING" id="716816.BST96_02060"/>
<dbReference type="GO" id="GO:0046872">
    <property type="term" value="F:metal ion binding"/>
    <property type="evidence" value="ECO:0007669"/>
    <property type="project" value="UniProtKB-KW"/>
</dbReference>
<sequence length="105" mass="11618">MTTLCHIDDIADEQSKGFNVDNDTFFAVKKGGQIYLYRNSCPHLGVELNWQQDKFLDMDGMLIQCSTHGALFLIEDGECVSGPCQGQQLQAVAFEIIDGQISLST</sequence>
<gene>
    <name evidence="6" type="ORF">BST96_02060</name>
</gene>
<dbReference type="Gene3D" id="2.102.10.10">
    <property type="entry name" value="Rieske [2Fe-2S] iron-sulphur domain"/>
    <property type="match status" value="1"/>
</dbReference>
<keyword evidence="3" id="KW-0408">Iron</keyword>
<dbReference type="GO" id="GO:0051537">
    <property type="term" value="F:2 iron, 2 sulfur cluster binding"/>
    <property type="evidence" value="ECO:0007669"/>
    <property type="project" value="UniProtKB-KW"/>
</dbReference>
<dbReference type="EMBL" id="CP019343">
    <property type="protein sequence ID" value="ARN72997.1"/>
    <property type="molecule type" value="Genomic_DNA"/>
</dbReference>
<keyword evidence="1" id="KW-0001">2Fe-2S</keyword>
<dbReference type="PANTHER" id="PTHR40261:SF1">
    <property type="entry name" value="RIESKE DOMAIN-CONTAINING PROTEIN"/>
    <property type="match status" value="1"/>
</dbReference>
<evidence type="ECO:0000256" key="4">
    <source>
        <dbReference type="ARBA" id="ARBA00023014"/>
    </source>
</evidence>
<dbReference type="PROSITE" id="PS51296">
    <property type="entry name" value="RIESKE"/>
    <property type="match status" value="1"/>
</dbReference>
<keyword evidence="4" id="KW-0411">Iron-sulfur</keyword>
<protein>
    <submittedName>
        <fullName evidence="6">(2Fe-2S)-binding protein</fullName>
    </submittedName>
</protein>
<proteinExistence type="predicted"/>
<evidence type="ECO:0000259" key="5">
    <source>
        <dbReference type="PROSITE" id="PS51296"/>
    </source>
</evidence>
<reference evidence="6 7" key="1">
    <citation type="submission" date="2016-11" db="EMBL/GenBank/DDBJ databases">
        <title>Trade-off between light-utilization and light-protection in marine flavobacteria.</title>
        <authorList>
            <person name="Kumagai Y."/>
        </authorList>
    </citation>
    <scope>NUCLEOTIDE SEQUENCE [LARGE SCALE GENOMIC DNA]</scope>
    <source>
        <strain evidence="6 7">NBRC 107125</strain>
    </source>
</reference>
<feature type="domain" description="Rieske" evidence="5">
    <location>
        <begin position="2"/>
        <end position="103"/>
    </location>
</feature>
<dbReference type="KEGG" id="osg:BST96_02060"/>
<evidence type="ECO:0000256" key="1">
    <source>
        <dbReference type="ARBA" id="ARBA00022714"/>
    </source>
</evidence>
<dbReference type="OrthoDB" id="9794779at2"/>
<dbReference type="PANTHER" id="PTHR40261">
    <property type="match status" value="1"/>
</dbReference>
<dbReference type="InterPro" id="IPR017941">
    <property type="entry name" value="Rieske_2Fe-2S"/>
</dbReference>
<dbReference type="CDD" id="cd03467">
    <property type="entry name" value="Rieske"/>
    <property type="match status" value="1"/>
</dbReference>
<dbReference type="RefSeq" id="WP_085757092.1">
    <property type="nucleotide sequence ID" value="NZ_CP019343.1"/>
</dbReference>
<accession>A0A1X9NDH2</accession>
<dbReference type="SUPFAM" id="SSF50022">
    <property type="entry name" value="ISP domain"/>
    <property type="match status" value="1"/>
</dbReference>
<evidence type="ECO:0000256" key="3">
    <source>
        <dbReference type="ARBA" id="ARBA00023004"/>
    </source>
</evidence>
<organism evidence="6 7">
    <name type="scientific">Oceanicoccus sagamiensis</name>
    <dbReference type="NCBI Taxonomy" id="716816"/>
    <lineage>
        <taxon>Bacteria</taxon>
        <taxon>Pseudomonadati</taxon>
        <taxon>Pseudomonadota</taxon>
        <taxon>Gammaproteobacteria</taxon>
        <taxon>Cellvibrionales</taxon>
        <taxon>Spongiibacteraceae</taxon>
        <taxon>Oceanicoccus</taxon>
    </lineage>
</organism>
<keyword evidence="2" id="KW-0479">Metal-binding</keyword>
<dbReference type="Pfam" id="PF00355">
    <property type="entry name" value="Rieske"/>
    <property type="match status" value="1"/>
</dbReference>
<keyword evidence="7" id="KW-1185">Reference proteome</keyword>
<dbReference type="AlphaFoldDB" id="A0A1X9NDH2"/>
<evidence type="ECO:0000313" key="6">
    <source>
        <dbReference type="EMBL" id="ARN72997.1"/>
    </source>
</evidence>
<name>A0A1X9NDH2_9GAMM</name>